<accession>A0ABP9ALN0</accession>
<dbReference type="InterPro" id="IPR005523">
    <property type="entry name" value="DUF317_SPDY"/>
</dbReference>
<sequence length="289" mass="31695">MSREPDPGHNIEGDVYVSPRYLAGRGDNIDSSFQPVAAWPHHRMDGECQLLITSPDHRIKIGWFGDHFDVWKISAAEDAVSAHRWTAAISDKMPLEIVRDFIHALASEWDEDSESFLTDSSYRWGEAVQPLLDAGWERRPVTRGVIEIVSPDQLAGASIDIVSSGPDAEVVTLWAGRGRHPLRAEANFTARTPNRLIAAMAASFVAPAPIVRYQADLSPELTQLAQLIPIEPSKPPAPTPLDVQRTAAARRSPALGTRSVPRQSTTTLPATSVPRWSTTSRPALPGPRR</sequence>
<reference evidence="4" key="1">
    <citation type="journal article" date="2019" name="Int. J. Syst. Evol. Microbiol.">
        <title>The Global Catalogue of Microorganisms (GCM) 10K type strain sequencing project: providing services to taxonomists for standard genome sequencing and annotation.</title>
        <authorList>
            <consortium name="The Broad Institute Genomics Platform"/>
            <consortium name="The Broad Institute Genome Sequencing Center for Infectious Disease"/>
            <person name="Wu L."/>
            <person name="Ma J."/>
        </authorList>
    </citation>
    <scope>NUCLEOTIDE SEQUENCE [LARGE SCALE GENOMIC DNA]</scope>
    <source>
        <strain evidence="4">JCM 18081</strain>
    </source>
</reference>
<keyword evidence="4" id="KW-1185">Reference proteome</keyword>
<organism evidence="3 4">
    <name type="scientific">Streptomyces ziwulingensis</name>
    <dbReference type="NCBI Taxonomy" id="1045501"/>
    <lineage>
        <taxon>Bacteria</taxon>
        <taxon>Bacillati</taxon>
        <taxon>Actinomycetota</taxon>
        <taxon>Actinomycetes</taxon>
        <taxon>Kitasatosporales</taxon>
        <taxon>Streptomycetaceae</taxon>
        <taxon>Streptomyces</taxon>
    </lineage>
</organism>
<dbReference type="EMBL" id="BAABIG010000001">
    <property type="protein sequence ID" value="GAA4782149.1"/>
    <property type="molecule type" value="Genomic_DNA"/>
</dbReference>
<evidence type="ECO:0000256" key="1">
    <source>
        <dbReference type="SAM" id="MobiDB-lite"/>
    </source>
</evidence>
<protein>
    <submittedName>
        <fullName evidence="3">DUF317 domain-containing protein</fullName>
    </submittedName>
</protein>
<feature type="domain" description="DUF317" evidence="2">
    <location>
        <begin position="53"/>
        <end position="107"/>
    </location>
</feature>
<evidence type="ECO:0000313" key="4">
    <source>
        <dbReference type="Proteomes" id="UP001501265"/>
    </source>
</evidence>
<proteinExistence type="predicted"/>
<dbReference type="Proteomes" id="UP001501265">
    <property type="component" value="Unassembled WGS sequence"/>
</dbReference>
<dbReference type="RefSeq" id="WP_345616674.1">
    <property type="nucleotide sequence ID" value="NZ_BAABIG010000001.1"/>
</dbReference>
<evidence type="ECO:0000259" key="2">
    <source>
        <dbReference type="Pfam" id="PF03771"/>
    </source>
</evidence>
<gene>
    <name evidence="3" type="ORF">GCM10023220_00840</name>
</gene>
<evidence type="ECO:0000313" key="3">
    <source>
        <dbReference type="EMBL" id="GAA4782149.1"/>
    </source>
</evidence>
<comment type="caution">
    <text evidence="3">The sequence shown here is derived from an EMBL/GenBank/DDBJ whole genome shotgun (WGS) entry which is preliminary data.</text>
</comment>
<name>A0ABP9ALN0_9ACTN</name>
<feature type="region of interest" description="Disordered" evidence="1">
    <location>
        <begin position="230"/>
        <end position="289"/>
    </location>
</feature>
<feature type="compositionally biased region" description="Polar residues" evidence="1">
    <location>
        <begin position="260"/>
        <end position="281"/>
    </location>
</feature>
<dbReference type="Pfam" id="PF03771">
    <property type="entry name" value="SPDY"/>
    <property type="match status" value="1"/>
</dbReference>